<protein>
    <recommendedName>
        <fullName evidence="2">GTP cyclohydrolase 1 type 2 homolog</fullName>
    </recommendedName>
</protein>
<dbReference type="EMBL" id="WUQX01000001">
    <property type="protein sequence ID" value="MXP75537.1"/>
    <property type="molecule type" value="Genomic_DNA"/>
</dbReference>
<reference evidence="5 6" key="1">
    <citation type="submission" date="2019-12" db="EMBL/GenBank/DDBJ databases">
        <title>Sporaefaciens musculi gen. nov., sp. nov., a novel bacterium isolated from the caecum of an obese mouse.</title>
        <authorList>
            <person name="Rasmussen T.S."/>
            <person name="Streidl T."/>
            <person name="Hitch T.C.A."/>
            <person name="Wortmann E."/>
            <person name="Deptula P."/>
            <person name="Hansen M."/>
            <person name="Nielsen D.S."/>
            <person name="Clavel T."/>
            <person name="Vogensen F.K."/>
        </authorList>
    </citation>
    <scope>NUCLEOTIDE SEQUENCE [LARGE SCALE GENOMIC DNA]</scope>
    <source>
        <strain evidence="5 6">WCA-9-b2</strain>
    </source>
</reference>
<dbReference type="RefSeq" id="WP_159750785.1">
    <property type="nucleotide sequence ID" value="NZ_CASZNZ010000013.1"/>
</dbReference>
<dbReference type="Gene3D" id="3.40.1390.30">
    <property type="entry name" value="NIF3 (NGG1p interacting factor 3)-like"/>
    <property type="match status" value="2"/>
</dbReference>
<comment type="similarity">
    <text evidence="1">Belongs to the GTP cyclohydrolase I type 2/NIF3 family.</text>
</comment>
<dbReference type="InterPro" id="IPR002678">
    <property type="entry name" value="DUF34/NIF3"/>
</dbReference>
<comment type="caution">
    <text evidence="5">The sequence shown here is derived from an EMBL/GenBank/DDBJ whole genome shotgun (WGS) entry which is preliminary data.</text>
</comment>
<dbReference type="Proteomes" id="UP000460412">
    <property type="component" value="Unassembled WGS sequence"/>
</dbReference>
<dbReference type="GO" id="GO:0005737">
    <property type="term" value="C:cytoplasm"/>
    <property type="evidence" value="ECO:0007669"/>
    <property type="project" value="TreeGrafter"/>
</dbReference>
<evidence type="ECO:0000313" key="6">
    <source>
        <dbReference type="Proteomes" id="UP000460412"/>
    </source>
</evidence>
<keyword evidence="6" id="KW-1185">Reference proteome</keyword>
<dbReference type="GO" id="GO:0046872">
    <property type="term" value="F:metal ion binding"/>
    <property type="evidence" value="ECO:0007669"/>
    <property type="project" value="UniProtKB-KW"/>
</dbReference>
<feature type="binding site" evidence="4">
    <location>
        <position position="228"/>
    </location>
    <ligand>
        <name>a divalent metal cation</name>
        <dbReference type="ChEBI" id="CHEBI:60240"/>
        <label>1</label>
    </ligand>
</feature>
<feature type="binding site" evidence="4">
    <location>
        <position position="64"/>
    </location>
    <ligand>
        <name>a divalent metal cation</name>
        <dbReference type="ChEBI" id="CHEBI:60240"/>
        <label>2</label>
    </ligand>
</feature>
<evidence type="ECO:0000313" key="5">
    <source>
        <dbReference type="EMBL" id="MXP75537.1"/>
    </source>
</evidence>
<dbReference type="InterPro" id="IPR036069">
    <property type="entry name" value="DUF34/NIF3_sf"/>
</dbReference>
<dbReference type="NCBIfam" id="TIGR00486">
    <property type="entry name" value="YbgI_SA1388"/>
    <property type="match status" value="1"/>
</dbReference>
<sequence>MLCKDIMAVIEDSYAREYAMEWDNVGLLVGRTDKEIGRIYVALDAVDEVIIEAVNLEADMLVTHHPLIFGGMKQITNQDFIGRRVLLMARRDMAYYAMHTNYDVVRMAQLSADYLKLKEQEVLEVTCEEAGQEKGLGQIGYLEEPVSLKACCEGVKKAFSIEAVRVFGDLHRTVRKAAICPGSGKSVIRDALRKGADVLIIGDIGHHEGIDAAAQGMAVIDAGHYGLEHIFVEDMRQYLTKKLAGVEVIAAPVRHPYMNI</sequence>
<evidence type="ECO:0000256" key="1">
    <source>
        <dbReference type="ARBA" id="ARBA00006964"/>
    </source>
</evidence>
<dbReference type="FunFam" id="3.40.1390.30:FF:000001">
    <property type="entry name" value="GTP cyclohydrolase 1 type 2"/>
    <property type="match status" value="1"/>
</dbReference>
<accession>A0A7X3SIN5</accession>
<keyword evidence="3 4" id="KW-0479">Metal-binding</keyword>
<feature type="binding site" evidence="4">
    <location>
        <position position="65"/>
    </location>
    <ligand>
        <name>a divalent metal cation</name>
        <dbReference type="ChEBI" id="CHEBI:60240"/>
        <label>1</label>
    </ligand>
</feature>
<evidence type="ECO:0000256" key="2">
    <source>
        <dbReference type="ARBA" id="ARBA00022112"/>
    </source>
</evidence>
<organism evidence="5 6">
    <name type="scientific">Sporofaciens musculi</name>
    <dbReference type="NCBI Taxonomy" id="2681861"/>
    <lineage>
        <taxon>Bacteria</taxon>
        <taxon>Bacillati</taxon>
        <taxon>Bacillota</taxon>
        <taxon>Clostridia</taxon>
        <taxon>Lachnospirales</taxon>
        <taxon>Lachnospiraceae</taxon>
        <taxon>Sporofaciens</taxon>
    </lineage>
</organism>
<dbReference type="SUPFAM" id="SSF102705">
    <property type="entry name" value="NIF3 (NGG1p interacting factor 3)-like"/>
    <property type="match status" value="1"/>
</dbReference>
<feature type="binding site" evidence="4">
    <location>
        <position position="224"/>
    </location>
    <ligand>
        <name>a divalent metal cation</name>
        <dbReference type="ChEBI" id="CHEBI:60240"/>
        <label>1</label>
    </ligand>
</feature>
<name>A0A7X3SIN5_9FIRM</name>
<dbReference type="PANTHER" id="PTHR13799:SF14">
    <property type="entry name" value="GTP CYCLOHYDROLASE 1 TYPE 2 HOMOLOG"/>
    <property type="match status" value="1"/>
</dbReference>
<dbReference type="Pfam" id="PF01784">
    <property type="entry name" value="DUF34_NIF3"/>
    <property type="match status" value="1"/>
</dbReference>
<proteinExistence type="inferred from homology"/>
<evidence type="ECO:0000256" key="3">
    <source>
        <dbReference type="ARBA" id="ARBA00022723"/>
    </source>
</evidence>
<feature type="binding site" evidence="4">
    <location>
        <position position="103"/>
    </location>
    <ligand>
        <name>a divalent metal cation</name>
        <dbReference type="ChEBI" id="CHEBI:60240"/>
        <label>1</label>
    </ligand>
</feature>
<gene>
    <name evidence="5" type="ORF">GN277_09115</name>
</gene>
<dbReference type="PANTHER" id="PTHR13799">
    <property type="entry name" value="NGG1 INTERACTING FACTOR 3"/>
    <property type="match status" value="1"/>
</dbReference>
<evidence type="ECO:0000256" key="4">
    <source>
        <dbReference type="PIRSR" id="PIRSR602678-1"/>
    </source>
</evidence>
<dbReference type="AlphaFoldDB" id="A0A7X3SIN5"/>